<dbReference type="AlphaFoldDB" id="A0AA88UYY6"/>
<sequence length="111" mass="11714">MKIVDSTIILEEMEGLNENRRGEGDTAKLQSCLESILRIGVLCSAELPHERRDSGNVDAAMGNREGGCGDEKWGRWVRRWGEGRVGAGTGLGEGEGRVGAGTGLGEAEGGD</sequence>
<organism evidence="2 3">
    <name type="scientific">Escallonia herrerae</name>
    <dbReference type="NCBI Taxonomy" id="1293975"/>
    <lineage>
        <taxon>Eukaryota</taxon>
        <taxon>Viridiplantae</taxon>
        <taxon>Streptophyta</taxon>
        <taxon>Embryophyta</taxon>
        <taxon>Tracheophyta</taxon>
        <taxon>Spermatophyta</taxon>
        <taxon>Magnoliopsida</taxon>
        <taxon>eudicotyledons</taxon>
        <taxon>Gunneridae</taxon>
        <taxon>Pentapetalae</taxon>
        <taxon>asterids</taxon>
        <taxon>campanulids</taxon>
        <taxon>Escalloniales</taxon>
        <taxon>Escalloniaceae</taxon>
        <taxon>Escallonia</taxon>
    </lineage>
</organism>
<name>A0AA88UYY6_9ASTE</name>
<comment type="caution">
    <text evidence="2">The sequence shown here is derived from an EMBL/GenBank/DDBJ whole genome shotgun (WGS) entry which is preliminary data.</text>
</comment>
<reference evidence="2" key="1">
    <citation type="submission" date="2022-12" db="EMBL/GenBank/DDBJ databases">
        <title>Draft genome assemblies for two species of Escallonia (Escalloniales).</title>
        <authorList>
            <person name="Chanderbali A."/>
            <person name="Dervinis C."/>
            <person name="Anghel I."/>
            <person name="Soltis D."/>
            <person name="Soltis P."/>
            <person name="Zapata F."/>
        </authorList>
    </citation>
    <scope>NUCLEOTIDE SEQUENCE</scope>
    <source>
        <strain evidence="2">UCBG64.0493</strain>
        <tissue evidence="2">Leaf</tissue>
    </source>
</reference>
<feature type="region of interest" description="Disordered" evidence="1">
    <location>
        <begin position="86"/>
        <end position="111"/>
    </location>
</feature>
<gene>
    <name evidence="2" type="ORF">RJ639_023760</name>
</gene>
<protein>
    <submittedName>
        <fullName evidence="2">Uncharacterized protein</fullName>
    </submittedName>
</protein>
<dbReference type="Proteomes" id="UP001188597">
    <property type="component" value="Unassembled WGS sequence"/>
</dbReference>
<evidence type="ECO:0000256" key="1">
    <source>
        <dbReference type="SAM" id="MobiDB-lite"/>
    </source>
</evidence>
<dbReference type="EMBL" id="JAVXUP010003779">
    <property type="protein sequence ID" value="KAK2998178.1"/>
    <property type="molecule type" value="Genomic_DNA"/>
</dbReference>
<accession>A0AA88UYY6</accession>
<proteinExistence type="predicted"/>
<keyword evidence="3" id="KW-1185">Reference proteome</keyword>
<evidence type="ECO:0000313" key="3">
    <source>
        <dbReference type="Proteomes" id="UP001188597"/>
    </source>
</evidence>
<evidence type="ECO:0000313" key="2">
    <source>
        <dbReference type="EMBL" id="KAK2998178.1"/>
    </source>
</evidence>